<proteinExistence type="predicted"/>
<sequence>MLEWVSSMRRDQEEGLRDLEGLWDQEEGLRDQEEGLRDPAARQTCALGQLGLAPAPRDQLARRPTPDRREPAWSEQRRRAVCCAGVKMLPNRTSLAGPAAQGEPAGSPVGVVTVCVQVGVVTVCVQVGVVTVCEQVGVVSLCTGGSGQSVYRWAWSVCVQLGVVT</sequence>
<feature type="region of interest" description="Disordered" evidence="1">
    <location>
        <begin position="1"/>
        <end position="40"/>
    </location>
</feature>
<gene>
    <name evidence="2" type="ORF">EYF80_043872</name>
</gene>
<feature type="region of interest" description="Disordered" evidence="1">
    <location>
        <begin position="56"/>
        <end position="76"/>
    </location>
</feature>
<evidence type="ECO:0000313" key="3">
    <source>
        <dbReference type="Proteomes" id="UP000314294"/>
    </source>
</evidence>
<dbReference type="AlphaFoldDB" id="A0A4Z2FYZ1"/>
<feature type="compositionally biased region" description="Basic and acidic residues" evidence="1">
    <location>
        <begin position="8"/>
        <end position="20"/>
    </location>
</feature>
<name>A0A4Z2FYZ1_9TELE</name>
<reference evidence="2 3" key="1">
    <citation type="submission" date="2019-03" db="EMBL/GenBank/DDBJ databases">
        <title>First draft genome of Liparis tanakae, snailfish: a comprehensive survey of snailfish specific genes.</title>
        <authorList>
            <person name="Kim W."/>
            <person name="Song I."/>
            <person name="Jeong J.-H."/>
            <person name="Kim D."/>
            <person name="Kim S."/>
            <person name="Ryu S."/>
            <person name="Song J.Y."/>
            <person name="Lee S.K."/>
        </authorList>
    </citation>
    <scope>NUCLEOTIDE SEQUENCE [LARGE SCALE GENOMIC DNA]</scope>
    <source>
        <tissue evidence="2">Muscle</tissue>
    </source>
</reference>
<feature type="compositionally biased region" description="Basic and acidic residues" evidence="1">
    <location>
        <begin position="59"/>
        <end position="76"/>
    </location>
</feature>
<protein>
    <submittedName>
        <fullName evidence="2">Uncharacterized protein</fullName>
    </submittedName>
</protein>
<dbReference type="EMBL" id="SRLO01000816">
    <property type="protein sequence ID" value="TNN45923.1"/>
    <property type="molecule type" value="Genomic_DNA"/>
</dbReference>
<feature type="compositionally biased region" description="Basic and acidic residues" evidence="1">
    <location>
        <begin position="27"/>
        <end position="40"/>
    </location>
</feature>
<accession>A0A4Z2FYZ1</accession>
<keyword evidence="3" id="KW-1185">Reference proteome</keyword>
<evidence type="ECO:0000256" key="1">
    <source>
        <dbReference type="SAM" id="MobiDB-lite"/>
    </source>
</evidence>
<comment type="caution">
    <text evidence="2">The sequence shown here is derived from an EMBL/GenBank/DDBJ whole genome shotgun (WGS) entry which is preliminary data.</text>
</comment>
<organism evidence="2 3">
    <name type="scientific">Liparis tanakae</name>
    <name type="common">Tanaka's snailfish</name>
    <dbReference type="NCBI Taxonomy" id="230148"/>
    <lineage>
        <taxon>Eukaryota</taxon>
        <taxon>Metazoa</taxon>
        <taxon>Chordata</taxon>
        <taxon>Craniata</taxon>
        <taxon>Vertebrata</taxon>
        <taxon>Euteleostomi</taxon>
        <taxon>Actinopterygii</taxon>
        <taxon>Neopterygii</taxon>
        <taxon>Teleostei</taxon>
        <taxon>Neoteleostei</taxon>
        <taxon>Acanthomorphata</taxon>
        <taxon>Eupercaria</taxon>
        <taxon>Perciformes</taxon>
        <taxon>Cottioidei</taxon>
        <taxon>Cottales</taxon>
        <taxon>Liparidae</taxon>
        <taxon>Liparis</taxon>
    </lineage>
</organism>
<evidence type="ECO:0000313" key="2">
    <source>
        <dbReference type="EMBL" id="TNN45923.1"/>
    </source>
</evidence>
<dbReference type="Proteomes" id="UP000314294">
    <property type="component" value="Unassembled WGS sequence"/>
</dbReference>